<name>A0A7J8RWE3_GOSDV</name>
<protein>
    <submittedName>
        <fullName evidence="1">Uncharacterized protein</fullName>
    </submittedName>
</protein>
<organism evidence="1 2">
    <name type="scientific">Gossypium davidsonii</name>
    <name type="common">Davidson's cotton</name>
    <name type="synonym">Gossypium klotzschianum subsp. davidsonii</name>
    <dbReference type="NCBI Taxonomy" id="34287"/>
    <lineage>
        <taxon>Eukaryota</taxon>
        <taxon>Viridiplantae</taxon>
        <taxon>Streptophyta</taxon>
        <taxon>Embryophyta</taxon>
        <taxon>Tracheophyta</taxon>
        <taxon>Spermatophyta</taxon>
        <taxon>Magnoliopsida</taxon>
        <taxon>eudicotyledons</taxon>
        <taxon>Gunneridae</taxon>
        <taxon>Pentapetalae</taxon>
        <taxon>rosids</taxon>
        <taxon>malvids</taxon>
        <taxon>Malvales</taxon>
        <taxon>Malvaceae</taxon>
        <taxon>Malvoideae</taxon>
        <taxon>Gossypium</taxon>
    </lineage>
</organism>
<evidence type="ECO:0000313" key="1">
    <source>
        <dbReference type="EMBL" id="MBA0618164.1"/>
    </source>
</evidence>
<dbReference type="AlphaFoldDB" id="A0A7J8RWE3"/>
<accession>A0A7J8RWE3</accession>
<evidence type="ECO:0000313" key="2">
    <source>
        <dbReference type="Proteomes" id="UP000593561"/>
    </source>
</evidence>
<gene>
    <name evidence="1" type="ORF">Godav_027547</name>
</gene>
<reference evidence="1 2" key="1">
    <citation type="journal article" date="2019" name="Genome Biol. Evol.">
        <title>Insights into the evolution of the New World diploid cottons (Gossypium, subgenus Houzingenia) based on genome sequencing.</title>
        <authorList>
            <person name="Grover C.E."/>
            <person name="Arick M.A. 2nd"/>
            <person name="Thrash A."/>
            <person name="Conover J.L."/>
            <person name="Sanders W.S."/>
            <person name="Peterson D.G."/>
            <person name="Frelichowski J.E."/>
            <person name="Scheffler J.A."/>
            <person name="Scheffler B.E."/>
            <person name="Wendel J.F."/>
        </authorList>
    </citation>
    <scope>NUCLEOTIDE SEQUENCE [LARGE SCALE GENOMIC DNA]</scope>
    <source>
        <strain evidence="1">27</strain>
        <tissue evidence="1">Leaf</tissue>
    </source>
</reference>
<sequence>MLVLRLIHQLLGRDWRVRLRHIFERPQQSC</sequence>
<dbReference type="EMBL" id="JABFAC010000007">
    <property type="protein sequence ID" value="MBA0618164.1"/>
    <property type="molecule type" value="Genomic_DNA"/>
</dbReference>
<proteinExistence type="predicted"/>
<keyword evidence="2" id="KW-1185">Reference proteome</keyword>
<dbReference type="Proteomes" id="UP000593561">
    <property type="component" value="Unassembled WGS sequence"/>
</dbReference>
<comment type="caution">
    <text evidence="1">The sequence shown here is derived from an EMBL/GenBank/DDBJ whole genome shotgun (WGS) entry which is preliminary data.</text>
</comment>